<dbReference type="EMBL" id="MLCO01000311">
    <property type="protein sequence ID" value="ONG46741.1"/>
    <property type="molecule type" value="Genomic_DNA"/>
</dbReference>
<dbReference type="Gene3D" id="3.30.1370.60">
    <property type="entry name" value="Hypothetical oxidoreductase yiak, domain 2"/>
    <property type="match status" value="1"/>
</dbReference>
<evidence type="ECO:0000313" key="5">
    <source>
        <dbReference type="Proteomes" id="UP000188879"/>
    </source>
</evidence>
<evidence type="ECO:0000256" key="2">
    <source>
        <dbReference type="ARBA" id="ARBA00023002"/>
    </source>
</evidence>
<dbReference type="InterPro" id="IPR043144">
    <property type="entry name" value="Mal/L-sulf/L-lact_DH-like_ah"/>
</dbReference>
<dbReference type="PANTHER" id="PTHR11091:SF0">
    <property type="entry name" value="MALATE DEHYDROGENASE"/>
    <property type="match status" value="1"/>
</dbReference>
<feature type="region of interest" description="Disordered" evidence="3">
    <location>
        <begin position="1"/>
        <end position="30"/>
    </location>
</feature>
<dbReference type="SUPFAM" id="SSF89733">
    <property type="entry name" value="L-sulfolactate dehydrogenase-like"/>
    <property type="match status" value="1"/>
</dbReference>
<reference evidence="4 5" key="1">
    <citation type="submission" date="2016-10" db="EMBL/GenBank/DDBJ databases">
        <title>Draft Genome sequence of Roseomonas sp. strain M3.</title>
        <authorList>
            <person name="Subhash Y."/>
            <person name="Lee S."/>
        </authorList>
    </citation>
    <scope>NUCLEOTIDE SEQUENCE [LARGE SCALE GENOMIC DNA]</scope>
    <source>
        <strain evidence="4 5">M3</strain>
    </source>
</reference>
<dbReference type="GO" id="GO:0016491">
    <property type="term" value="F:oxidoreductase activity"/>
    <property type="evidence" value="ECO:0007669"/>
    <property type="project" value="UniProtKB-KW"/>
</dbReference>
<accession>A0A1V2GVY4</accession>
<organism evidence="4 5">
    <name type="scientific">Teichococcus deserti</name>
    <dbReference type="NCBI Taxonomy" id="1817963"/>
    <lineage>
        <taxon>Bacteria</taxon>
        <taxon>Pseudomonadati</taxon>
        <taxon>Pseudomonadota</taxon>
        <taxon>Alphaproteobacteria</taxon>
        <taxon>Acetobacterales</taxon>
        <taxon>Roseomonadaceae</taxon>
        <taxon>Roseomonas</taxon>
    </lineage>
</organism>
<gene>
    <name evidence="4" type="ORF">BKE38_24955</name>
</gene>
<dbReference type="PANTHER" id="PTHR11091">
    <property type="entry name" value="OXIDOREDUCTASE-RELATED"/>
    <property type="match status" value="1"/>
</dbReference>
<dbReference type="Pfam" id="PF02615">
    <property type="entry name" value="Ldh_2"/>
    <property type="match status" value="1"/>
</dbReference>
<dbReference type="InterPro" id="IPR003767">
    <property type="entry name" value="Malate/L-lactate_DH-like"/>
</dbReference>
<comment type="similarity">
    <text evidence="1">Belongs to the LDH2/MDH2 oxidoreductase family.</text>
</comment>
<evidence type="ECO:0008006" key="6">
    <source>
        <dbReference type="Google" id="ProtNLM"/>
    </source>
</evidence>
<dbReference type="Proteomes" id="UP000188879">
    <property type="component" value="Unassembled WGS sequence"/>
</dbReference>
<comment type="caution">
    <text evidence="4">The sequence shown here is derived from an EMBL/GenBank/DDBJ whole genome shotgun (WGS) entry which is preliminary data.</text>
</comment>
<evidence type="ECO:0000313" key="4">
    <source>
        <dbReference type="EMBL" id="ONG46741.1"/>
    </source>
</evidence>
<keyword evidence="2" id="KW-0560">Oxidoreductase</keyword>
<dbReference type="InterPro" id="IPR036111">
    <property type="entry name" value="Mal/L-sulfo/L-lacto_DH-like_sf"/>
</dbReference>
<dbReference type="AlphaFoldDB" id="A0A1V2GVY4"/>
<protein>
    <recommendedName>
        <fullName evidence="6">Lactate dehydrogenase</fullName>
    </recommendedName>
</protein>
<feature type="non-terminal residue" evidence="4">
    <location>
        <position position="303"/>
    </location>
</feature>
<dbReference type="Gene3D" id="1.10.1530.10">
    <property type="match status" value="1"/>
</dbReference>
<keyword evidence="5" id="KW-1185">Reference proteome</keyword>
<sequence>MSGFPNIAFDPPRFAGPADRAQDGRKNAAPRNAAAMTAIPPAPLLAFATESYRRAGLGAEAASLCADTLVQADLWGHQSHGVMRLPWYVARLRSGACQAAAVPQLVVDAGAIAVVDGHDGMGQVMADFAAEEAVRRARAHGVGVVALRHSGHFGTAMYFTRRVAAAGCIGFLTTTASPSMAPWGGREKKVGNNPWSWAAPVGEGRPPMVLDIANSGVARGKVYLAQKSGEAIPPGWALDAAGRPTTDPAAAIEGIILPMAGHKGSGIAVMMDVLAGVLPGGVFGSGVTGPYRAEGRSGAGQLM</sequence>
<evidence type="ECO:0000256" key="1">
    <source>
        <dbReference type="ARBA" id="ARBA00006056"/>
    </source>
</evidence>
<proteinExistence type="inferred from homology"/>
<dbReference type="InterPro" id="IPR043143">
    <property type="entry name" value="Mal/L-sulf/L-lact_DH-like_NADP"/>
</dbReference>
<name>A0A1V2GVY4_9PROT</name>
<evidence type="ECO:0000256" key="3">
    <source>
        <dbReference type="SAM" id="MobiDB-lite"/>
    </source>
</evidence>